<gene>
    <name evidence="18" type="primary">LOC100830116</name>
    <name evidence="17" type="ORF">BRADI_3g59210v3</name>
</gene>
<dbReference type="CDD" id="cd13897">
    <property type="entry name" value="CuRO_3_LCC_plant"/>
    <property type="match status" value="1"/>
</dbReference>
<evidence type="ECO:0000256" key="11">
    <source>
        <dbReference type="ARBA" id="ARBA00023008"/>
    </source>
</evidence>
<dbReference type="SUPFAM" id="SSF49503">
    <property type="entry name" value="Cupredoxins"/>
    <property type="match status" value="3"/>
</dbReference>
<dbReference type="AlphaFoldDB" id="I1IF87"/>
<dbReference type="eggNOG" id="KOG1263">
    <property type="taxonomic scope" value="Eukaryota"/>
</dbReference>
<comment type="catalytic activity">
    <reaction evidence="1 13">
        <text>4 hydroquinone + O2 = 4 benzosemiquinone + 2 H2O</text>
        <dbReference type="Rhea" id="RHEA:11276"/>
        <dbReference type="ChEBI" id="CHEBI:15377"/>
        <dbReference type="ChEBI" id="CHEBI:15379"/>
        <dbReference type="ChEBI" id="CHEBI:17594"/>
        <dbReference type="ChEBI" id="CHEBI:17977"/>
        <dbReference type="EC" id="1.10.3.2"/>
    </reaction>
</comment>
<evidence type="ECO:0000256" key="1">
    <source>
        <dbReference type="ARBA" id="ARBA00000349"/>
    </source>
</evidence>
<dbReference type="RefSeq" id="XP_003570641.1">
    <property type="nucleotide sequence ID" value="XM_003570593.3"/>
</dbReference>
<dbReference type="Pfam" id="PF07732">
    <property type="entry name" value="Cu-oxidase_3"/>
    <property type="match status" value="1"/>
</dbReference>
<dbReference type="NCBIfam" id="TIGR03389">
    <property type="entry name" value="laccase"/>
    <property type="match status" value="1"/>
</dbReference>
<evidence type="ECO:0000256" key="10">
    <source>
        <dbReference type="ARBA" id="ARBA00023002"/>
    </source>
</evidence>
<dbReference type="InterPro" id="IPR017761">
    <property type="entry name" value="Laccase"/>
</dbReference>
<evidence type="ECO:0000313" key="18">
    <source>
        <dbReference type="EnsemblPlants" id="KQK01919"/>
    </source>
</evidence>
<accession>I1IF87</accession>
<dbReference type="GO" id="GO:0046274">
    <property type="term" value="P:lignin catabolic process"/>
    <property type="evidence" value="ECO:0007669"/>
    <property type="project" value="UniProtKB-KW"/>
</dbReference>
<evidence type="ECO:0000256" key="6">
    <source>
        <dbReference type="ARBA" id="ARBA00022523"/>
    </source>
</evidence>
<dbReference type="GO" id="GO:0048046">
    <property type="term" value="C:apoplast"/>
    <property type="evidence" value="ECO:0007669"/>
    <property type="project" value="UniProtKB-SubCell"/>
</dbReference>
<reference evidence="17" key="2">
    <citation type="submission" date="2017-06" db="EMBL/GenBank/DDBJ databases">
        <title>WGS assembly of Brachypodium distachyon.</title>
        <authorList>
            <consortium name="The International Brachypodium Initiative"/>
            <person name="Lucas S."/>
            <person name="Harmon-Smith M."/>
            <person name="Lail K."/>
            <person name="Tice H."/>
            <person name="Grimwood J."/>
            <person name="Bruce D."/>
            <person name="Barry K."/>
            <person name="Shu S."/>
            <person name="Lindquist E."/>
            <person name="Wang M."/>
            <person name="Pitluck S."/>
            <person name="Vogel J.P."/>
            <person name="Garvin D.F."/>
            <person name="Mockler T.C."/>
            <person name="Schmutz J."/>
            <person name="Rokhsar D."/>
            <person name="Bevan M.W."/>
        </authorList>
    </citation>
    <scope>NUCLEOTIDE SEQUENCE</scope>
    <source>
        <strain evidence="17">Bd21</strain>
    </source>
</reference>
<evidence type="ECO:0000313" key="19">
    <source>
        <dbReference type="Proteomes" id="UP000008810"/>
    </source>
</evidence>
<dbReference type="InterPro" id="IPR034285">
    <property type="entry name" value="CuRO_2_LCC"/>
</dbReference>
<comment type="cofactor">
    <cofactor evidence="13">
        <name>Cu cation</name>
        <dbReference type="ChEBI" id="CHEBI:23378"/>
    </cofactor>
    <text evidence="13">Binds 4 Cu cations per monomer.</text>
</comment>
<evidence type="ECO:0000256" key="2">
    <source>
        <dbReference type="ARBA" id="ARBA00002075"/>
    </source>
</evidence>
<keyword evidence="8 13" id="KW-0479">Metal-binding</keyword>
<dbReference type="CDD" id="cd13875">
    <property type="entry name" value="CuRO_2_LCC_plant"/>
    <property type="match status" value="1"/>
</dbReference>
<dbReference type="GO" id="GO:0005507">
    <property type="term" value="F:copper ion binding"/>
    <property type="evidence" value="ECO:0007669"/>
    <property type="project" value="InterPro"/>
</dbReference>
<keyword evidence="12 13" id="KW-0439">Lignin degradation</keyword>
<dbReference type="Pfam" id="PF00394">
    <property type="entry name" value="Cu-oxidase"/>
    <property type="match status" value="1"/>
</dbReference>
<evidence type="ECO:0000259" key="15">
    <source>
        <dbReference type="Pfam" id="PF07731"/>
    </source>
</evidence>
<dbReference type="PROSITE" id="PS00080">
    <property type="entry name" value="MULTICOPPER_OXIDASE2"/>
    <property type="match status" value="1"/>
</dbReference>
<feature type="domain" description="Plastocyanin-like" evidence="16">
    <location>
        <begin position="39"/>
        <end position="152"/>
    </location>
</feature>
<evidence type="ECO:0000259" key="16">
    <source>
        <dbReference type="Pfam" id="PF07732"/>
    </source>
</evidence>
<dbReference type="GeneID" id="100830116"/>
<dbReference type="Gramene" id="KQK01919">
    <property type="protein sequence ID" value="KQK01919"/>
    <property type="gene ID" value="BRADI_3g59210v3"/>
</dbReference>
<dbReference type="EC" id="1.10.3.2" evidence="5 13"/>
<dbReference type="PANTHER" id="PTHR11709">
    <property type="entry name" value="MULTI-COPPER OXIDASE"/>
    <property type="match status" value="1"/>
</dbReference>
<evidence type="ECO:0000256" key="13">
    <source>
        <dbReference type="RuleBase" id="RU361119"/>
    </source>
</evidence>
<evidence type="ECO:0000256" key="9">
    <source>
        <dbReference type="ARBA" id="ARBA00022737"/>
    </source>
</evidence>
<dbReference type="Pfam" id="PF07731">
    <property type="entry name" value="Cu-oxidase_2"/>
    <property type="match status" value="1"/>
</dbReference>
<dbReference type="Proteomes" id="UP000008810">
    <property type="component" value="Chromosome 3"/>
</dbReference>
<organism evidence="18">
    <name type="scientific">Brachypodium distachyon</name>
    <name type="common">Purple false brome</name>
    <name type="synonym">Trachynia distachya</name>
    <dbReference type="NCBI Taxonomy" id="15368"/>
    <lineage>
        <taxon>Eukaryota</taxon>
        <taxon>Viridiplantae</taxon>
        <taxon>Streptophyta</taxon>
        <taxon>Embryophyta</taxon>
        <taxon>Tracheophyta</taxon>
        <taxon>Spermatophyta</taxon>
        <taxon>Magnoliopsida</taxon>
        <taxon>Liliopsida</taxon>
        <taxon>Poales</taxon>
        <taxon>Poaceae</taxon>
        <taxon>BOP clade</taxon>
        <taxon>Pooideae</taxon>
        <taxon>Stipodae</taxon>
        <taxon>Brachypodieae</taxon>
        <taxon>Brachypodium</taxon>
    </lineage>
</organism>
<evidence type="ECO:0000256" key="3">
    <source>
        <dbReference type="ARBA" id="ARBA00004271"/>
    </source>
</evidence>
<comment type="function">
    <text evidence="2 13">Lignin degradation and detoxification of lignin-derived products.</text>
</comment>
<dbReference type="OrthoDB" id="2121828at2759"/>
<name>I1IF87_BRADI</name>
<evidence type="ECO:0000256" key="5">
    <source>
        <dbReference type="ARBA" id="ARBA00012297"/>
    </source>
</evidence>
<dbReference type="InterPro" id="IPR034288">
    <property type="entry name" value="CuRO_1_LCC"/>
</dbReference>
<dbReference type="InterPro" id="IPR008972">
    <property type="entry name" value="Cupredoxin"/>
</dbReference>
<dbReference type="CDD" id="cd13849">
    <property type="entry name" value="CuRO_1_LCC_plant"/>
    <property type="match status" value="1"/>
</dbReference>
<keyword evidence="13" id="KW-0732">Signal</keyword>
<dbReference type="InterPro" id="IPR045087">
    <property type="entry name" value="Cu-oxidase_fam"/>
</dbReference>
<dbReference type="EMBL" id="CM000882">
    <property type="protein sequence ID" value="KQK01919.1"/>
    <property type="molecule type" value="Genomic_DNA"/>
</dbReference>
<comment type="similarity">
    <text evidence="4 13">Belongs to the multicopper oxidase family.</text>
</comment>
<feature type="chain" id="PRO_5013982807" description="Laccase" evidence="13">
    <location>
        <begin position="31"/>
        <end position="578"/>
    </location>
</feature>
<evidence type="ECO:0000256" key="8">
    <source>
        <dbReference type="ARBA" id="ARBA00022723"/>
    </source>
</evidence>
<dbReference type="Gene3D" id="2.60.40.420">
    <property type="entry name" value="Cupredoxins - blue copper proteins"/>
    <property type="match status" value="3"/>
</dbReference>
<feature type="domain" description="Plastocyanin-like" evidence="14">
    <location>
        <begin position="164"/>
        <end position="318"/>
    </location>
</feature>
<keyword evidence="9 13" id="KW-0677">Repeat</keyword>
<dbReference type="InterPro" id="IPR034289">
    <property type="entry name" value="CuRO_3_LCC"/>
</dbReference>
<keyword evidence="7 13" id="KW-0964">Secreted</keyword>
<keyword evidence="19" id="KW-1185">Reference proteome</keyword>
<feature type="signal peptide" evidence="13">
    <location>
        <begin position="1"/>
        <end position="30"/>
    </location>
</feature>
<dbReference type="GO" id="GO:0016491">
    <property type="term" value="F:oxidoreductase activity"/>
    <property type="evidence" value="ECO:0000318"/>
    <property type="project" value="GO_Central"/>
</dbReference>
<proteinExistence type="inferred from homology"/>
<dbReference type="KEGG" id="bdi:100830116"/>
<protein>
    <recommendedName>
        <fullName evidence="5 13">Laccase</fullName>
        <ecNumber evidence="5 13">1.10.3.2</ecNumber>
    </recommendedName>
    <alternativeName>
        <fullName evidence="13">Benzenediol:oxygen oxidoreductase</fullName>
    </alternativeName>
    <alternativeName>
        <fullName evidence="13">Diphenol oxidase</fullName>
    </alternativeName>
    <alternativeName>
        <fullName evidence="13">Urishiol oxidase</fullName>
    </alternativeName>
</protein>
<dbReference type="ExpressionAtlas" id="I1IF87">
    <property type="expression patterns" value="baseline and differential"/>
</dbReference>
<dbReference type="GO" id="GO:0052716">
    <property type="term" value="F:hydroquinone:oxygen oxidoreductase activity"/>
    <property type="evidence" value="ECO:0007669"/>
    <property type="project" value="UniProtKB-EC"/>
</dbReference>
<dbReference type="OMA" id="CHTAWHA"/>
<keyword evidence="11 13" id="KW-0186">Copper</keyword>
<evidence type="ECO:0000256" key="12">
    <source>
        <dbReference type="ARBA" id="ARBA00023185"/>
    </source>
</evidence>
<comment type="subcellular location">
    <subcellularLocation>
        <location evidence="3 13">Secreted</location>
        <location evidence="3 13">Extracellular space</location>
        <location evidence="3 13">Apoplast</location>
    </subcellularLocation>
</comment>
<evidence type="ECO:0000256" key="4">
    <source>
        <dbReference type="ARBA" id="ARBA00010609"/>
    </source>
</evidence>
<dbReference type="InterPro" id="IPR001117">
    <property type="entry name" value="Cu-oxidase_2nd"/>
</dbReference>
<dbReference type="InterPro" id="IPR011707">
    <property type="entry name" value="Cu-oxidase-like_N"/>
</dbReference>
<dbReference type="EnsemblPlants" id="KQK01919">
    <property type="protein sequence ID" value="KQK01919"/>
    <property type="gene ID" value="BRADI_3g59210v3"/>
</dbReference>
<dbReference type="InterPro" id="IPR033138">
    <property type="entry name" value="Cu_oxidase_CS"/>
</dbReference>
<dbReference type="PANTHER" id="PTHR11709:SF262">
    <property type="entry name" value="LACCASE-14"/>
    <property type="match status" value="1"/>
</dbReference>
<reference evidence="18" key="3">
    <citation type="submission" date="2018-08" db="UniProtKB">
        <authorList>
            <consortium name="EnsemblPlants"/>
        </authorList>
    </citation>
    <scope>IDENTIFICATION</scope>
    <source>
        <strain evidence="18">cv. Bd21</strain>
    </source>
</reference>
<reference evidence="17 18" key="1">
    <citation type="journal article" date="2010" name="Nature">
        <title>Genome sequencing and analysis of the model grass Brachypodium distachyon.</title>
        <authorList>
            <consortium name="International Brachypodium Initiative"/>
        </authorList>
    </citation>
    <scope>NUCLEOTIDE SEQUENCE [LARGE SCALE GENOMIC DNA]</scope>
    <source>
        <strain evidence="17 18">Bd21</strain>
    </source>
</reference>
<evidence type="ECO:0000259" key="14">
    <source>
        <dbReference type="Pfam" id="PF00394"/>
    </source>
</evidence>
<evidence type="ECO:0000313" key="17">
    <source>
        <dbReference type="EMBL" id="KQK01919.1"/>
    </source>
</evidence>
<keyword evidence="6 13" id="KW-0052">Apoplast</keyword>
<sequence>MAGVTKIPAMLWVLGVVFTFGAAAVGLAEADNTYDFFIKEAKYKRLCRDKTILTVNGQFPGPTITARKGEVVIVKVHNQGNKNITIHWHGVDQPRNPWYDGPEFITQCPIQPGTSFTYRIVLSDEEGTIWWHAHSDFDRATVHGAFVIHPKRGSNYPFKAPEREIPIILGEWWKEDVTHMLEQSKRTGGEVDLSDANTINGQPGDLFPCSKDATFKLPVRTGKTYLLRIINAGLTNDLFFGIAGHPITIIGTDGRYLKPFTVKHIMISPGQTMDALLDTDRAIMGSSNGRYYMAARTFASNPDLDFNNSTATAILEYMDAPRARRVGLPDFPNLPANLDMDAATEYTAQLRSLASKDHPVDVPMHVDEEMFITIAVNVFPCAHNKTCEGPRGNSLAASLNNVSFQNPSIDILDAYYSAVDGVYEANFPNQPPFFFNFTDTTVPVEFEFTKAGTKVKVLEYGSVVEVVFQDTALNGAETHPMHLHGYAFYTVGKGFGIFNKSTDPAKYNLVDPPYQNTVTVPKAGWTAIRWRATNPGVWFMHCHFDRHTVWGMNTVFIVKDGNTPRSKMMSRPASMPKC</sequence>
<feature type="domain" description="Plastocyanin-like" evidence="15">
    <location>
        <begin position="447"/>
        <end position="561"/>
    </location>
</feature>
<keyword evidence="10 13" id="KW-0560">Oxidoreductase</keyword>
<dbReference type="InterPro" id="IPR002355">
    <property type="entry name" value="Cu_oxidase_Cu_BS"/>
</dbReference>
<dbReference type="HOGENOM" id="CLU_006504_6_3_1"/>
<evidence type="ECO:0000256" key="7">
    <source>
        <dbReference type="ARBA" id="ARBA00022525"/>
    </source>
</evidence>
<dbReference type="InterPro" id="IPR011706">
    <property type="entry name" value="Cu-oxidase_C"/>
</dbReference>
<dbReference type="PROSITE" id="PS00079">
    <property type="entry name" value="MULTICOPPER_OXIDASE1"/>
    <property type="match status" value="1"/>
</dbReference>